<evidence type="ECO:0000313" key="7">
    <source>
        <dbReference type="EMBL" id="CAA2623005.1"/>
    </source>
</evidence>
<reference evidence="7 8" key="1">
    <citation type="submission" date="2019-12" db="EMBL/GenBank/DDBJ databases">
        <authorList>
            <person name="Scholz U."/>
            <person name="Mascher M."/>
            <person name="Fiebig A."/>
        </authorList>
    </citation>
    <scope>NUCLEOTIDE SEQUENCE</scope>
</reference>
<sequence>MESSSSAASAVDSTTKLLQDLRLLGTNPYGCHGDGSRIGSPRYPERLTITWAEEDGGEKAARGASYFNGRNLSLRAEGANSSNGIDNASLFRQGRLASLISSQSSHISSIGVLSSPSGSTMATQYGNVDSLELSEDNLGTKGIAGIAAASAKSAHCSMDWGSESRNVLSLMNDSRTITENATSQPQRLVHDGSISSSNGKKECFSSVHEESNSSLAGRSRPEKGKGLYFSNDPTRCRSEKASTESHQLNIRQKNFGQKRLVRNGCISPINIAKTTNLASGKNERIGKRNHSFHSSDQHQEHVSEDRRYVNARHPCHGVDSLKAAASSSFPRESDVSLLPGPSEATVELNSDRKSHFPTRRPSRGKRKPSSNHSYLGECSSSGFTEQKVSHRQSSWSLSNGNSEGDQNLDNHGATLETIIDVDELPSPVSRSITDHNESCINSESDARAQQVVSDEMLARQLQEQFFNESSGFEGPDEIDASIAWSLQQEEDARRASLIRSRSQSQRRGPSIAHLYRQYPRRPSQESTVNSTNHPRIASSARMAQLRRNMRRGMDLETRINFLEALEVAFNIGNDPRGDILHAQRDFNANDYELLLALDDDNHRHVGASLQQISSLPESVIQTENVEEPCAICLETPSVGDTIRHLPCLHKFHKDCIDQWLRRRTTCPICKSGIT</sequence>
<dbReference type="GO" id="GO:0008270">
    <property type="term" value="F:zinc ion binding"/>
    <property type="evidence" value="ECO:0007669"/>
    <property type="project" value="UniProtKB-KW"/>
</dbReference>
<dbReference type="CDD" id="cd16454">
    <property type="entry name" value="RING-H2_PA-TM-RING"/>
    <property type="match status" value="1"/>
</dbReference>
<evidence type="ECO:0000256" key="4">
    <source>
        <dbReference type="PROSITE-ProRule" id="PRU00175"/>
    </source>
</evidence>
<dbReference type="InterPro" id="IPR011016">
    <property type="entry name" value="Znf_RING-CH"/>
</dbReference>
<feature type="compositionally biased region" description="Basic residues" evidence="5">
    <location>
        <begin position="355"/>
        <end position="369"/>
    </location>
</feature>
<dbReference type="PANTHER" id="PTHR45931:SF25">
    <property type="entry name" value="E3 UBIQUITIN-PROTEIN LIGASE RLIM-LIKE ISOFORM X1"/>
    <property type="match status" value="1"/>
</dbReference>
<feature type="compositionally biased region" description="Basic and acidic residues" evidence="5">
    <location>
        <begin position="199"/>
        <end position="211"/>
    </location>
</feature>
<dbReference type="GO" id="GO:0006511">
    <property type="term" value="P:ubiquitin-dependent protein catabolic process"/>
    <property type="evidence" value="ECO:0007669"/>
    <property type="project" value="TreeGrafter"/>
</dbReference>
<dbReference type="PANTHER" id="PTHR45931">
    <property type="entry name" value="SI:CH211-59O9.10"/>
    <property type="match status" value="1"/>
</dbReference>
<evidence type="ECO:0000256" key="1">
    <source>
        <dbReference type="ARBA" id="ARBA00022723"/>
    </source>
</evidence>
<evidence type="ECO:0000256" key="5">
    <source>
        <dbReference type="SAM" id="MobiDB-lite"/>
    </source>
</evidence>
<evidence type="ECO:0000259" key="6">
    <source>
        <dbReference type="PROSITE" id="PS50089"/>
    </source>
</evidence>
<proteinExistence type="predicted"/>
<dbReference type="SUPFAM" id="SSF57850">
    <property type="entry name" value="RING/U-box"/>
    <property type="match status" value="1"/>
</dbReference>
<gene>
    <name evidence="7" type="ORF">SI7747_07008958</name>
</gene>
<feature type="compositionally biased region" description="Basic and acidic residues" evidence="5">
    <location>
        <begin position="234"/>
        <end position="243"/>
    </location>
</feature>
<feature type="region of interest" description="Disordered" evidence="5">
    <location>
        <begin position="280"/>
        <end position="304"/>
    </location>
</feature>
<dbReference type="GO" id="GO:0005634">
    <property type="term" value="C:nucleus"/>
    <property type="evidence" value="ECO:0007669"/>
    <property type="project" value="TreeGrafter"/>
</dbReference>
<organism evidence="7">
    <name type="scientific">Spirodela intermedia</name>
    <name type="common">Intermediate duckweed</name>
    <dbReference type="NCBI Taxonomy" id="51605"/>
    <lineage>
        <taxon>Eukaryota</taxon>
        <taxon>Viridiplantae</taxon>
        <taxon>Streptophyta</taxon>
        <taxon>Embryophyta</taxon>
        <taxon>Tracheophyta</taxon>
        <taxon>Spermatophyta</taxon>
        <taxon>Magnoliopsida</taxon>
        <taxon>Liliopsida</taxon>
        <taxon>Araceae</taxon>
        <taxon>Lemnoideae</taxon>
        <taxon>Spirodela</taxon>
    </lineage>
</organism>
<feature type="region of interest" description="Disordered" evidence="5">
    <location>
        <begin position="495"/>
        <end position="538"/>
    </location>
</feature>
<dbReference type="InterPro" id="IPR001841">
    <property type="entry name" value="Znf_RING"/>
</dbReference>
<dbReference type="AlphaFoldDB" id="A0A7I8IYC3"/>
<feature type="region of interest" description="Disordered" evidence="5">
    <location>
        <begin position="322"/>
        <end position="410"/>
    </location>
</feature>
<feature type="compositionally biased region" description="Low complexity" evidence="5">
    <location>
        <begin position="495"/>
        <end position="507"/>
    </location>
</feature>
<dbReference type="InterPro" id="IPR013083">
    <property type="entry name" value="Znf_RING/FYVE/PHD"/>
</dbReference>
<evidence type="ECO:0000256" key="3">
    <source>
        <dbReference type="ARBA" id="ARBA00022833"/>
    </source>
</evidence>
<dbReference type="InterPro" id="IPR051834">
    <property type="entry name" value="RING_finger_E3_ligase"/>
</dbReference>
<keyword evidence="8" id="KW-1185">Reference proteome</keyword>
<keyword evidence="2 4" id="KW-0863">Zinc-finger</keyword>
<dbReference type="EMBL" id="LR743594">
    <property type="protein sequence ID" value="CAA2623005.1"/>
    <property type="molecule type" value="Genomic_DNA"/>
</dbReference>
<dbReference type="SMART" id="SM00184">
    <property type="entry name" value="RING"/>
    <property type="match status" value="1"/>
</dbReference>
<feature type="domain" description="RING-type" evidence="6">
    <location>
        <begin position="629"/>
        <end position="670"/>
    </location>
</feature>
<feature type="compositionally biased region" description="Polar residues" evidence="5">
    <location>
        <begin position="378"/>
        <end position="409"/>
    </location>
</feature>
<feature type="compositionally biased region" description="Polar residues" evidence="5">
    <location>
        <begin position="524"/>
        <end position="533"/>
    </location>
</feature>
<dbReference type="EMBL" id="CACRZD030000007">
    <property type="protein sequence ID" value="CAA6662573.1"/>
    <property type="molecule type" value="Genomic_DNA"/>
</dbReference>
<feature type="region of interest" description="Disordered" evidence="5">
    <location>
        <begin position="180"/>
        <end position="245"/>
    </location>
</feature>
<keyword evidence="3" id="KW-0862">Zinc</keyword>
<feature type="compositionally biased region" description="Basic and acidic residues" evidence="5">
    <location>
        <begin position="293"/>
        <end position="304"/>
    </location>
</feature>
<keyword evidence="1" id="KW-0479">Metal-binding</keyword>
<dbReference type="Proteomes" id="UP001189122">
    <property type="component" value="Unassembled WGS sequence"/>
</dbReference>
<dbReference type="Gene3D" id="3.30.40.10">
    <property type="entry name" value="Zinc/RING finger domain, C3HC4 (zinc finger)"/>
    <property type="match status" value="1"/>
</dbReference>
<evidence type="ECO:0000313" key="8">
    <source>
        <dbReference type="Proteomes" id="UP001189122"/>
    </source>
</evidence>
<protein>
    <recommendedName>
        <fullName evidence="6">RING-type domain-containing protein</fullName>
    </recommendedName>
</protein>
<dbReference type="Pfam" id="PF13639">
    <property type="entry name" value="zf-RING_2"/>
    <property type="match status" value="1"/>
</dbReference>
<dbReference type="GO" id="GO:0061630">
    <property type="term" value="F:ubiquitin protein ligase activity"/>
    <property type="evidence" value="ECO:0007669"/>
    <property type="project" value="TreeGrafter"/>
</dbReference>
<name>A0A7I8IYC3_SPIIN</name>
<dbReference type="PROSITE" id="PS50089">
    <property type="entry name" value="ZF_RING_2"/>
    <property type="match status" value="1"/>
</dbReference>
<accession>A0A7I8IYC3</accession>
<dbReference type="FunFam" id="3.30.40.10:FF:000594">
    <property type="entry name" value="RING/U-box superfamily protein"/>
    <property type="match status" value="1"/>
</dbReference>
<dbReference type="SMART" id="SM00744">
    <property type="entry name" value="RINGv"/>
    <property type="match status" value="1"/>
</dbReference>
<evidence type="ECO:0000256" key="2">
    <source>
        <dbReference type="ARBA" id="ARBA00022771"/>
    </source>
</evidence>